<keyword evidence="7" id="KW-0436">Ligase</keyword>
<comment type="cofactor">
    <cofactor evidence="1">
        <name>FMN</name>
        <dbReference type="ChEBI" id="CHEBI:58210"/>
    </cofactor>
</comment>
<dbReference type="GO" id="GO:0052618">
    <property type="term" value="F:coenzyme F420-0:L-glutamate ligase activity"/>
    <property type="evidence" value="ECO:0007669"/>
    <property type="project" value="UniProtKB-EC"/>
</dbReference>
<organism evidence="7 8">
    <name type="scientific">Methanobrevibacter curvatus</name>
    <dbReference type="NCBI Taxonomy" id="49547"/>
    <lineage>
        <taxon>Archaea</taxon>
        <taxon>Methanobacteriati</taxon>
        <taxon>Methanobacteriota</taxon>
        <taxon>Methanomada group</taxon>
        <taxon>Methanobacteria</taxon>
        <taxon>Methanobacteriales</taxon>
        <taxon>Methanobacteriaceae</taxon>
        <taxon>Methanobrevibacter</taxon>
    </lineage>
</organism>
<proteinExistence type="inferred from homology"/>
<dbReference type="EC" id="6.3.2.31" evidence="7"/>
<dbReference type="GO" id="GO:0016491">
    <property type="term" value="F:oxidoreductase activity"/>
    <property type="evidence" value="ECO:0007669"/>
    <property type="project" value="UniProtKB-KW"/>
</dbReference>
<gene>
    <name evidence="7" type="primary">fbiB_1</name>
    <name evidence="7" type="ORF">MBCUR_04150</name>
</gene>
<evidence type="ECO:0000256" key="1">
    <source>
        <dbReference type="ARBA" id="ARBA00001917"/>
    </source>
</evidence>
<comment type="similarity">
    <text evidence="2">Belongs to the nitroreductase family.</text>
</comment>
<accession>A0A166CP02</accession>
<evidence type="ECO:0000313" key="7">
    <source>
        <dbReference type="EMBL" id="KZX14703.1"/>
    </source>
</evidence>
<dbReference type="Pfam" id="PF00881">
    <property type="entry name" value="Nitroreductase"/>
    <property type="match status" value="1"/>
</dbReference>
<evidence type="ECO:0000256" key="4">
    <source>
        <dbReference type="ARBA" id="ARBA00022643"/>
    </source>
</evidence>
<evidence type="ECO:0000256" key="2">
    <source>
        <dbReference type="ARBA" id="ARBA00007118"/>
    </source>
</evidence>
<keyword evidence="8" id="KW-1185">Reference proteome</keyword>
<evidence type="ECO:0000256" key="5">
    <source>
        <dbReference type="ARBA" id="ARBA00023002"/>
    </source>
</evidence>
<reference evidence="7 8" key="1">
    <citation type="submission" date="2016-04" db="EMBL/GenBank/DDBJ databases">
        <title>Genome sequence of Methanobrevibacter curvatus DSM 11111.</title>
        <authorList>
            <person name="Poehlein A."/>
            <person name="Seedorf H."/>
            <person name="Daniel R."/>
        </authorList>
    </citation>
    <scope>NUCLEOTIDE SEQUENCE [LARGE SCALE GENOMIC DNA]</scope>
    <source>
        <strain evidence="7 8">DSM 11111</strain>
    </source>
</reference>
<dbReference type="RefSeq" id="WP_067089577.1">
    <property type="nucleotide sequence ID" value="NZ_LWMV01000072.1"/>
</dbReference>
<keyword evidence="5" id="KW-0560">Oxidoreductase</keyword>
<feature type="domain" description="Nitroreductase" evidence="6">
    <location>
        <begin position="8"/>
        <end position="162"/>
    </location>
</feature>
<dbReference type="EC" id="6.3.2.34" evidence="7"/>
<dbReference type="InterPro" id="IPR000415">
    <property type="entry name" value="Nitroreductase-like"/>
</dbReference>
<keyword evidence="4" id="KW-0288">FMN</keyword>
<dbReference type="PANTHER" id="PTHR43673:SF2">
    <property type="entry name" value="NITROREDUCTASE"/>
    <property type="match status" value="1"/>
</dbReference>
<dbReference type="AlphaFoldDB" id="A0A166CP02"/>
<dbReference type="SUPFAM" id="SSF55469">
    <property type="entry name" value="FMN-dependent nitroreductase-like"/>
    <property type="match status" value="1"/>
</dbReference>
<name>A0A166CP02_9EURY</name>
<dbReference type="Proteomes" id="UP000077245">
    <property type="component" value="Unassembled WGS sequence"/>
</dbReference>
<dbReference type="PATRIC" id="fig|49547.3.peg.429"/>
<dbReference type="PANTHER" id="PTHR43673">
    <property type="entry name" value="NAD(P)H NITROREDUCTASE YDGI-RELATED"/>
    <property type="match status" value="1"/>
</dbReference>
<evidence type="ECO:0000313" key="8">
    <source>
        <dbReference type="Proteomes" id="UP000077245"/>
    </source>
</evidence>
<dbReference type="GO" id="GO:0052619">
    <property type="term" value="F:coenzyme F420-1:gamma-L-glutamate ligase activity"/>
    <property type="evidence" value="ECO:0007669"/>
    <property type="project" value="UniProtKB-EC"/>
</dbReference>
<dbReference type="EMBL" id="LWMV01000072">
    <property type="protein sequence ID" value="KZX14703.1"/>
    <property type="molecule type" value="Genomic_DNA"/>
</dbReference>
<dbReference type="STRING" id="49547.MBCUR_04150"/>
<evidence type="ECO:0000259" key="6">
    <source>
        <dbReference type="Pfam" id="PF00881"/>
    </source>
</evidence>
<dbReference type="Gene3D" id="3.40.109.10">
    <property type="entry name" value="NADH Oxidase"/>
    <property type="match status" value="1"/>
</dbReference>
<evidence type="ECO:0000256" key="3">
    <source>
        <dbReference type="ARBA" id="ARBA00022630"/>
    </source>
</evidence>
<protein>
    <submittedName>
        <fullName evidence="7">Coenzyme F420:L-glutamate ligase</fullName>
        <ecNumber evidence="7">6.3.2.31</ecNumber>
        <ecNumber evidence="7">6.3.2.34</ecNumber>
    </submittedName>
</protein>
<keyword evidence="3" id="KW-0285">Flavoprotein</keyword>
<comment type="caution">
    <text evidence="7">The sequence shown here is derived from an EMBL/GenBank/DDBJ whole genome shotgun (WGS) entry which is preliminary data.</text>
</comment>
<dbReference type="OrthoDB" id="105365at2157"/>
<dbReference type="InterPro" id="IPR029479">
    <property type="entry name" value="Nitroreductase"/>
</dbReference>
<sequence>MADVFEAINNRRSIREYKEEQLTDDELNKILNAAIMAPTARAEQPWHFTVIQDKDLLIEIDEVSRELMKNSGDEFFEMIGNSNRNITHNAPTLVIVSGKKGGSNIEADCGAATQNMLLAAEALDIGSCWLGLVAWYFEDEKNISKLNIPENYIPLYGVSLGYKVKPNSNGPERNKNVFNWIK</sequence>